<keyword evidence="3" id="KW-1185">Reference proteome</keyword>
<accession>A0ABD2YLF7</accession>
<evidence type="ECO:0000313" key="2">
    <source>
        <dbReference type="EMBL" id="KAL3506740.1"/>
    </source>
</evidence>
<dbReference type="AlphaFoldDB" id="A0ABD2YLF7"/>
<protein>
    <submittedName>
        <fullName evidence="2">Uncharacterized protein</fullName>
    </submittedName>
</protein>
<gene>
    <name evidence="2" type="ORF">ACH5RR_032122</name>
</gene>
<dbReference type="Proteomes" id="UP001630127">
    <property type="component" value="Unassembled WGS sequence"/>
</dbReference>
<name>A0ABD2YLF7_9GENT</name>
<organism evidence="2 3">
    <name type="scientific">Cinchona calisaya</name>
    <dbReference type="NCBI Taxonomy" id="153742"/>
    <lineage>
        <taxon>Eukaryota</taxon>
        <taxon>Viridiplantae</taxon>
        <taxon>Streptophyta</taxon>
        <taxon>Embryophyta</taxon>
        <taxon>Tracheophyta</taxon>
        <taxon>Spermatophyta</taxon>
        <taxon>Magnoliopsida</taxon>
        <taxon>eudicotyledons</taxon>
        <taxon>Gunneridae</taxon>
        <taxon>Pentapetalae</taxon>
        <taxon>asterids</taxon>
        <taxon>lamiids</taxon>
        <taxon>Gentianales</taxon>
        <taxon>Rubiaceae</taxon>
        <taxon>Cinchonoideae</taxon>
        <taxon>Cinchoneae</taxon>
        <taxon>Cinchona</taxon>
    </lineage>
</organism>
<feature type="region of interest" description="Disordered" evidence="1">
    <location>
        <begin position="35"/>
        <end position="72"/>
    </location>
</feature>
<sequence>MSGIQLGMFNADLTLSIPKTFRELLQRADKCIRREESNQAKRELQEPRDKARKNQEKSLEPNKKKCAESSTPVEASRFQVGLSFTLVNRITETPLFRWTTVLPDEDFTPLITSRKEIMYQIHHTRII</sequence>
<evidence type="ECO:0000256" key="1">
    <source>
        <dbReference type="SAM" id="MobiDB-lite"/>
    </source>
</evidence>
<reference evidence="2 3" key="1">
    <citation type="submission" date="2024-11" db="EMBL/GenBank/DDBJ databases">
        <title>A near-complete genome assembly of Cinchona calisaya.</title>
        <authorList>
            <person name="Lian D.C."/>
            <person name="Zhao X.W."/>
            <person name="Wei L."/>
        </authorList>
    </citation>
    <scope>NUCLEOTIDE SEQUENCE [LARGE SCALE GENOMIC DNA]</scope>
    <source>
        <tissue evidence="2">Nenye</tissue>
    </source>
</reference>
<proteinExistence type="predicted"/>
<dbReference type="EMBL" id="JBJUIK010000013">
    <property type="protein sequence ID" value="KAL3506740.1"/>
    <property type="molecule type" value="Genomic_DNA"/>
</dbReference>
<feature type="compositionally biased region" description="Basic and acidic residues" evidence="1">
    <location>
        <begin position="35"/>
        <end position="67"/>
    </location>
</feature>
<evidence type="ECO:0000313" key="3">
    <source>
        <dbReference type="Proteomes" id="UP001630127"/>
    </source>
</evidence>
<comment type="caution">
    <text evidence="2">The sequence shown here is derived from an EMBL/GenBank/DDBJ whole genome shotgun (WGS) entry which is preliminary data.</text>
</comment>